<evidence type="ECO:0000256" key="9">
    <source>
        <dbReference type="ARBA" id="ARBA00023212"/>
    </source>
</evidence>
<evidence type="ECO:0000256" key="2">
    <source>
        <dbReference type="ARBA" id="ARBA00004245"/>
    </source>
</evidence>
<dbReference type="AlphaFoldDB" id="A0A5N4CEG9"/>
<keyword evidence="13" id="KW-1185">Reference proteome</keyword>
<evidence type="ECO:0000259" key="11">
    <source>
        <dbReference type="Pfam" id="PF00091"/>
    </source>
</evidence>
<dbReference type="InterPro" id="IPR036525">
    <property type="entry name" value="Tubulin/FtsZ_GTPase_sf"/>
</dbReference>
<dbReference type="PRINTS" id="PR01162">
    <property type="entry name" value="ALPHATUBULIN"/>
</dbReference>
<organism evidence="12 13">
    <name type="scientific">Camelus dromedarius</name>
    <name type="common">Dromedary</name>
    <name type="synonym">Arabian camel</name>
    <dbReference type="NCBI Taxonomy" id="9838"/>
    <lineage>
        <taxon>Eukaryota</taxon>
        <taxon>Metazoa</taxon>
        <taxon>Chordata</taxon>
        <taxon>Craniata</taxon>
        <taxon>Vertebrata</taxon>
        <taxon>Euteleostomi</taxon>
        <taxon>Mammalia</taxon>
        <taxon>Eutheria</taxon>
        <taxon>Laurasiatheria</taxon>
        <taxon>Artiodactyla</taxon>
        <taxon>Tylopoda</taxon>
        <taxon>Camelidae</taxon>
        <taxon>Camelus</taxon>
    </lineage>
</organism>
<keyword evidence="8" id="KW-0342">GTP-binding</keyword>
<dbReference type="InterPro" id="IPR000217">
    <property type="entry name" value="Tubulin"/>
</dbReference>
<evidence type="ECO:0000313" key="13">
    <source>
        <dbReference type="Proteomes" id="UP000299084"/>
    </source>
</evidence>
<dbReference type="PANTHER" id="PTHR11588">
    <property type="entry name" value="TUBULIN"/>
    <property type="match status" value="1"/>
</dbReference>
<name>A0A5N4CEG9_CAMDR</name>
<dbReference type="PRINTS" id="PR01161">
    <property type="entry name" value="TUBULIN"/>
</dbReference>
<evidence type="ECO:0000313" key="12">
    <source>
        <dbReference type="EMBL" id="KAB1257343.1"/>
    </source>
</evidence>
<dbReference type="GO" id="GO:0005525">
    <property type="term" value="F:GTP binding"/>
    <property type="evidence" value="ECO:0007669"/>
    <property type="project" value="UniProtKB-KW"/>
</dbReference>
<dbReference type="InterPro" id="IPR002452">
    <property type="entry name" value="Alpha_tubulin"/>
</dbReference>
<dbReference type="GO" id="GO:0007017">
    <property type="term" value="P:microtubule-based process"/>
    <property type="evidence" value="ECO:0007669"/>
    <property type="project" value="InterPro"/>
</dbReference>
<evidence type="ECO:0000256" key="8">
    <source>
        <dbReference type="ARBA" id="ARBA00023134"/>
    </source>
</evidence>
<dbReference type="GO" id="GO:0005200">
    <property type="term" value="F:structural constituent of cytoskeleton"/>
    <property type="evidence" value="ECO:0007669"/>
    <property type="project" value="InterPro"/>
</dbReference>
<dbReference type="GO" id="GO:0005874">
    <property type="term" value="C:microtubule"/>
    <property type="evidence" value="ECO:0007669"/>
    <property type="project" value="UniProtKB-KW"/>
</dbReference>
<evidence type="ECO:0000256" key="6">
    <source>
        <dbReference type="ARBA" id="ARBA00022741"/>
    </source>
</evidence>
<sequence>MRVCISIHNGQADVQINNACWKLYCLEHRIQPNDQMPNDKTIVGGDDSFNNFFSERGSGKHIPRAVFVDLKPTIIDEVHTGTCHQIYTE</sequence>
<evidence type="ECO:0000256" key="3">
    <source>
        <dbReference type="ARBA" id="ARBA00009636"/>
    </source>
</evidence>
<evidence type="ECO:0000256" key="4">
    <source>
        <dbReference type="ARBA" id="ARBA00022490"/>
    </source>
</evidence>
<evidence type="ECO:0000256" key="10">
    <source>
        <dbReference type="ARBA" id="ARBA00049117"/>
    </source>
</evidence>
<evidence type="ECO:0000256" key="1">
    <source>
        <dbReference type="ARBA" id="ARBA00001946"/>
    </source>
</evidence>
<comment type="catalytic activity">
    <reaction evidence="10">
        <text>GTP + H2O = GDP + phosphate + H(+)</text>
        <dbReference type="Rhea" id="RHEA:19669"/>
        <dbReference type="ChEBI" id="CHEBI:15377"/>
        <dbReference type="ChEBI" id="CHEBI:15378"/>
        <dbReference type="ChEBI" id="CHEBI:37565"/>
        <dbReference type="ChEBI" id="CHEBI:43474"/>
        <dbReference type="ChEBI" id="CHEBI:58189"/>
    </reaction>
    <physiologicalReaction direction="left-to-right" evidence="10">
        <dbReference type="Rhea" id="RHEA:19670"/>
    </physiologicalReaction>
</comment>
<dbReference type="Proteomes" id="UP000299084">
    <property type="component" value="Unassembled WGS sequence"/>
</dbReference>
<evidence type="ECO:0000256" key="7">
    <source>
        <dbReference type="ARBA" id="ARBA00022801"/>
    </source>
</evidence>
<reference evidence="12 13" key="1">
    <citation type="journal article" date="2019" name="Mol. Ecol. Resour.">
        <title>Improving Illumina assemblies with Hi-C and long reads: an example with the North African dromedary.</title>
        <authorList>
            <person name="Elbers J.P."/>
            <person name="Rogers M.F."/>
            <person name="Perelman P.L."/>
            <person name="Proskuryakova A.A."/>
            <person name="Serdyukova N.A."/>
            <person name="Johnson W.E."/>
            <person name="Horin P."/>
            <person name="Corander J."/>
            <person name="Murphy D."/>
            <person name="Burger P.A."/>
        </authorList>
    </citation>
    <scope>NUCLEOTIDE SEQUENCE [LARGE SCALE GENOMIC DNA]</scope>
    <source>
        <strain evidence="12">Drom800</strain>
        <tissue evidence="12">Blood</tissue>
    </source>
</reference>
<evidence type="ECO:0000256" key="5">
    <source>
        <dbReference type="ARBA" id="ARBA00022701"/>
    </source>
</evidence>
<proteinExistence type="inferred from homology"/>
<gene>
    <name evidence="12" type="ORF">Cadr_000025923</name>
</gene>
<protein>
    <submittedName>
        <fullName evidence="12">Tubulin alpha-3 chain</fullName>
    </submittedName>
</protein>
<dbReference type="Gene3D" id="3.40.50.1440">
    <property type="entry name" value="Tubulin/FtsZ, GTPase domain"/>
    <property type="match status" value="1"/>
</dbReference>
<dbReference type="EMBL" id="JWIN03000027">
    <property type="protein sequence ID" value="KAB1257343.1"/>
    <property type="molecule type" value="Genomic_DNA"/>
</dbReference>
<keyword evidence="4" id="KW-0963">Cytoplasm</keyword>
<comment type="caution">
    <text evidence="12">The sequence shown here is derived from an EMBL/GenBank/DDBJ whole genome shotgun (WGS) entry which is preliminary data.</text>
</comment>
<dbReference type="Pfam" id="PF00091">
    <property type="entry name" value="Tubulin"/>
    <property type="match status" value="1"/>
</dbReference>
<comment type="similarity">
    <text evidence="3">Belongs to the tubulin family.</text>
</comment>
<keyword evidence="6" id="KW-0547">Nucleotide-binding</keyword>
<accession>A0A5N4CEG9</accession>
<keyword evidence="5" id="KW-0493">Microtubule</keyword>
<feature type="domain" description="Tubulin/FtsZ GTPase" evidence="11">
    <location>
        <begin position="5"/>
        <end position="86"/>
    </location>
</feature>
<keyword evidence="7" id="KW-0378">Hydrolase</keyword>
<dbReference type="GO" id="GO:0016787">
    <property type="term" value="F:hydrolase activity"/>
    <property type="evidence" value="ECO:0007669"/>
    <property type="project" value="UniProtKB-KW"/>
</dbReference>
<comment type="subcellular location">
    <subcellularLocation>
        <location evidence="2">Cytoplasm</location>
        <location evidence="2">Cytoskeleton</location>
    </subcellularLocation>
</comment>
<dbReference type="SUPFAM" id="SSF52490">
    <property type="entry name" value="Tubulin nucleotide-binding domain-like"/>
    <property type="match status" value="1"/>
</dbReference>
<dbReference type="InterPro" id="IPR003008">
    <property type="entry name" value="Tubulin_FtsZ_GTPase"/>
</dbReference>
<keyword evidence="9" id="KW-0206">Cytoskeleton</keyword>
<comment type="cofactor">
    <cofactor evidence="1">
        <name>Mg(2+)</name>
        <dbReference type="ChEBI" id="CHEBI:18420"/>
    </cofactor>
</comment>